<dbReference type="Pfam" id="PF00271">
    <property type="entry name" value="Helicase_C"/>
    <property type="match status" value="1"/>
</dbReference>
<dbReference type="InterPro" id="IPR014001">
    <property type="entry name" value="Helicase_ATP-bd"/>
</dbReference>
<dbReference type="Pfam" id="PF16124">
    <property type="entry name" value="RecQ_Zn_bind"/>
    <property type="match status" value="1"/>
</dbReference>
<evidence type="ECO:0000256" key="2">
    <source>
        <dbReference type="ARBA" id="ARBA00022801"/>
    </source>
</evidence>
<organism evidence="9 10">
    <name type="scientific">Brevibacillus invocatus</name>
    <dbReference type="NCBI Taxonomy" id="173959"/>
    <lineage>
        <taxon>Bacteria</taxon>
        <taxon>Bacillati</taxon>
        <taxon>Bacillota</taxon>
        <taxon>Bacilli</taxon>
        <taxon>Bacillales</taxon>
        <taxon>Paenibacillaceae</taxon>
        <taxon>Brevibacillus</taxon>
    </lineage>
</organism>
<evidence type="ECO:0000259" key="8">
    <source>
        <dbReference type="PROSITE" id="PS51194"/>
    </source>
</evidence>
<dbReference type="EMBL" id="RHHR01000010">
    <property type="protein sequence ID" value="RNB75385.1"/>
    <property type="molecule type" value="Genomic_DNA"/>
</dbReference>
<keyword evidence="2" id="KW-0378">Hydrolase</keyword>
<dbReference type="InterPro" id="IPR036388">
    <property type="entry name" value="WH-like_DNA-bd_sf"/>
</dbReference>
<dbReference type="InterPro" id="IPR011545">
    <property type="entry name" value="DEAD/DEAH_box_helicase_dom"/>
</dbReference>
<evidence type="ECO:0000256" key="6">
    <source>
        <dbReference type="ARBA" id="ARBA00044550"/>
    </source>
</evidence>
<evidence type="ECO:0000256" key="5">
    <source>
        <dbReference type="ARBA" id="ARBA00044535"/>
    </source>
</evidence>
<evidence type="ECO:0000256" key="3">
    <source>
        <dbReference type="ARBA" id="ARBA00022806"/>
    </source>
</evidence>
<dbReference type="CDD" id="cd17920">
    <property type="entry name" value="DEXHc_RecQ"/>
    <property type="match status" value="1"/>
</dbReference>
<dbReference type="RefSeq" id="WP_122908348.1">
    <property type="nucleotide sequence ID" value="NZ_CBCSBE010000001.1"/>
</dbReference>
<dbReference type="GO" id="GO:0005737">
    <property type="term" value="C:cytoplasm"/>
    <property type="evidence" value="ECO:0007669"/>
    <property type="project" value="TreeGrafter"/>
</dbReference>
<dbReference type="GO" id="GO:0030894">
    <property type="term" value="C:replisome"/>
    <property type="evidence" value="ECO:0007669"/>
    <property type="project" value="TreeGrafter"/>
</dbReference>
<dbReference type="GO" id="GO:0005524">
    <property type="term" value="F:ATP binding"/>
    <property type="evidence" value="ECO:0007669"/>
    <property type="project" value="UniProtKB-KW"/>
</dbReference>
<feature type="domain" description="Helicase ATP-binding" evidence="7">
    <location>
        <begin position="26"/>
        <end position="195"/>
    </location>
</feature>
<dbReference type="InterPro" id="IPR027417">
    <property type="entry name" value="P-loop_NTPase"/>
</dbReference>
<dbReference type="PROSITE" id="PS51194">
    <property type="entry name" value="HELICASE_CTER"/>
    <property type="match status" value="1"/>
</dbReference>
<dbReference type="GO" id="GO:0003676">
    <property type="term" value="F:nucleic acid binding"/>
    <property type="evidence" value="ECO:0007669"/>
    <property type="project" value="InterPro"/>
</dbReference>
<dbReference type="NCBIfam" id="TIGR00614">
    <property type="entry name" value="recQ_fam"/>
    <property type="match status" value="1"/>
</dbReference>
<dbReference type="SMART" id="SM00487">
    <property type="entry name" value="DEXDc"/>
    <property type="match status" value="1"/>
</dbReference>
<gene>
    <name evidence="9" type="ORF">EDM52_07310</name>
</gene>
<dbReference type="GO" id="GO:0016787">
    <property type="term" value="F:hydrolase activity"/>
    <property type="evidence" value="ECO:0007669"/>
    <property type="project" value="UniProtKB-KW"/>
</dbReference>
<dbReference type="Gene3D" id="3.40.50.300">
    <property type="entry name" value="P-loop containing nucleotide triphosphate hydrolases"/>
    <property type="match status" value="2"/>
</dbReference>
<dbReference type="InterPro" id="IPR032284">
    <property type="entry name" value="RecQ_Zn-bd"/>
</dbReference>
<dbReference type="PROSITE" id="PS51192">
    <property type="entry name" value="HELICASE_ATP_BIND_1"/>
    <property type="match status" value="1"/>
</dbReference>
<reference evidence="9 10" key="1">
    <citation type="submission" date="2018-10" db="EMBL/GenBank/DDBJ databases">
        <title>Phylogenomics of Brevibacillus.</title>
        <authorList>
            <person name="Dunlap C."/>
        </authorList>
    </citation>
    <scope>NUCLEOTIDE SEQUENCE [LARGE SCALE GENOMIC DNA]</scope>
    <source>
        <strain evidence="9 10">JCM 12215</strain>
    </source>
</reference>
<dbReference type="SUPFAM" id="SSF52540">
    <property type="entry name" value="P-loop containing nucleoside triphosphate hydrolases"/>
    <property type="match status" value="1"/>
</dbReference>
<dbReference type="InterPro" id="IPR001650">
    <property type="entry name" value="Helicase_C-like"/>
</dbReference>
<dbReference type="SMART" id="SM00490">
    <property type="entry name" value="HELICc"/>
    <property type="match status" value="1"/>
</dbReference>
<proteinExistence type="predicted"/>
<dbReference type="OrthoDB" id="9763310at2"/>
<dbReference type="AlphaFoldDB" id="A0A3M8CKJ5"/>
<accession>A0A3M8CKJ5</accession>
<keyword evidence="4" id="KW-0067">ATP-binding</keyword>
<dbReference type="GO" id="GO:0043138">
    <property type="term" value="F:3'-5' DNA helicase activity"/>
    <property type="evidence" value="ECO:0007669"/>
    <property type="project" value="TreeGrafter"/>
</dbReference>
<name>A0A3M8CKJ5_9BACL</name>
<evidence type="ECO:0000259" key="7">
    <source>
        <dbReference type="PROSITE" id="PS51192"/>
    </source>
</evidence>
<evidence type="ECO:0000256" key="4">
    <source>
        <dbReference type="ARBA" id="ARBA00022840"/>
    </source>
</evidence>
<dbReference type="GO" id="GO:0006310">
    <property type="term" value="P:DNA recombination"/>
    <property type="evidence" value="ECO:0007669"/>
    <property type="project" value="InterPro"/>
</dbReference>
<dbReference type="FunFam" id="3.40.50.300:FF:001389">
    <property type="entry name" value="ATP-dependent DNA helicase RecQ"/>
    <property type="match status" value="1"/>
</dbReference>
<keyword evidence="1" id="KW-0547">Nucleotide-binding</keyword>
<dbReference type="Pfam" id="PF00270">
    <property type="entry name" value="DEAD"/>
    <property type="match status" value="1"/>
</dbReference>
<comment type="caution">
    <text evidence="9">The sequence shown here is derived from an EMBL/GenBank/DDBJ whole genome shotgun (WGS) entry which is preliminary data.</text>
</comment>
<dbReference type="GO" id="GO:0043590">
    <property type="term" value="C:bacterial nucleoid"/>
    <property type="evidence" value="ECO:0007669"/>
    <property type="project" value="TreeGrafter"/>
</dbReference>
<dbReference type="PANTHER" id="PTHR13710:SF84">
    <property type="entry name" value="ATP-DEPENDENT DNA HELICASE RECS-RELATED"/>
    <property type="match status" value="1"/>
</dbReference>
<keyword evidence="10" id="KW-1185">Reference proteome</keyword>
<dbReference type="GO" id="GO:0009378">
    <property type="term" value="F:four-way junction helicase activity"/>
    <property type="evidence" value="ECO:0007669"/>
    <property type="project" value="TreeGrafter"/>
</dbReference>
<dbReference type="Gene3D" id="1.10.10.10">
    <property type="entry name" value="Winged helix-like DNA-binding domain superfamily/Winged helix DNA-binding domain"/>
    <property type="match status" value="1"/>
</dbReference>
<dbReference type="PANTHER" id="PTHR13710">
    <property type="entry name" value="DNA HELICASE RECQ FAMILY MEMBER"/>
    <property type="match status" value="1"/>
</dbReference>
<keyword evidence="3 9" id="KW-0347">Helicase</keyword>
<feature type="domain" description="Helicase C-terminal" evidence="8">
    <location>
        <begin position="222"/>
        <end position="366"/>
    </location>
</feature>
<dbReference type="Proteomes" id="UP000282028">
    <property type="component" value="Unassembled WGS sequence"/>
</dbReference>
<protein>
    <recommendedName>
        <fullName evidence="5">ATP-dependent DNA helicase RecQ</fullName>
    </recommendedName>
    <alternativeName>
        <fullName evidence="6">DNA 3'-5' helicase RecQ</fullName>
    </alternativeName>
</protein>
<dbReference type="GO" id="GO:0006281">
    <property type="term" value="P:DNA repair"/>
    <property type="evidence" value="ECO:0007669"/>
    <property type="project" value="TreeGrafter"/>
</dbReference>
<dbReference type="InterPro" id="IPR004589">
    <property type="entry name" value="DNA_helicase_ATP-dep_RecQ"/>
</dbReference>
<evidence type="ECO:0000313" key="9">
    <source>
        <dbReference type="EMBL" id="RNB75385.1"/>
    </source>
</evidence>
<evidence type="ECO:0000313" key="10">
    <source>
        <dbReference type="Proteomes" id="UP000282028"/>
    </source>
</evidence>
<evidence type="ECO:0000256" key="1">
    <source>
        <dbReference type="ARBA" id="ARBA00022741"/>
    </source>
</evidence>
<sequence length="507" mass="57578">MKEGLEEQLHKHFGYPSFRPGQLEVIQYVMRGESVLGMLATGGGKSITYQLPAMLLPGITVVISPLISLMMDQVQQLRAIRRIPATYLNSTLDQRDAREILREIERGTYKLLYISPEKLQQPYIQTVLRRVGVALIAVDEAHCISQWGHDFRTDYLRLPEVIEKLGKPPVLAVTATATSAVQKEICELLGIKPEHIVQQPLNRDNIAIERIAVPGESERRLQVLQLMDRLTGPGIVYCSTRQAVDVLVASYQLEGKRSVHGYHGGMNSMERMMIQAQFLAGELEIIVATNAFGMGIDKSDIRFVIHYQMPASLEAYAQEIGRVGRDGKPGYAALFYVWDDVQIHQHMMEREYPNRQQLQQFTELLLKGEPFTTEMLASIDMTQDMAELLLFYAERVGIPSRSEAVASMEPDALRDCGDAIMRELEVRKRLKQQKLAEMLDYVQEREVCLRKRINHYFGDSAAGFTLQCCSSCGLNRRVYEAEEVAWTKESQEKNWDLLQALSVLLPK</sequence>